<feature type="domain" description="Histidine kinase/HSP90-like ATPase" evidence="5">
    <location>
        <begin position="317"/>
        <end position="404"/>
    </location>
</feature>
<evidence type="ECO:0000259" key="6">
    <source>
        <dbReference type="Pfam" id="PF04024"/>
    </source>
</evidence>
<keyword evidence="8" id="KW-1185">Reference proteome</keyword>
<protein>
    <submittedName>
        <fullName evidence="7">Signal transduction histidine kinase/phage shock protein PspC (Stress-responsive transcriptional regulator)</fullName>
    </submittedName>
</protein>
<dbReference type="Pfam" id="PF02518">
    <property type="entry name" value="HATPase_c"/>
    <property type="match status" value="1"/>
</dbReference>
<evidence type="ECO:0000256" key="1">
    <source>
        <dbReference type="ARBA" id="ARBA00022679"/>
    </source>
</evidence>
<proteinExistence type="predicted"/>
<keyword evidence="4" id="KW-0812">Transmembrane</keyword>
<organism evidence="7 8">
    <name type="scientific">Psychromicrobium silvestre</name>
    <dbReference type="NCBI Taxonomy" id="1645614"/>
    <lineage>
        <taxon>Bacteria</taxon>
        <taxon>Bacillati</taxon>
        <taxon>Actinomycetota</taxon>
        <taxon>Actinomycetes</taxon>
        <taxon>Micrococcales</taxon>
        <taxon>Micrococcaceae</taxon>
        <taxon>Psychromicrobium</taxon>
    </lineage>
</organism>
<evidence type="ECO:0000259" key="5">
    <source>
        <dbReference type="Pfam" id="PF02518"/>
    </source>
</evidence>
<feature type="transmembrane region" description="Helical" evidence="4">
    <location>
        <begin position="35"/>
        <end position="58"/>
    </location>
</feature>
<sequence length="413" mass="44434">MVARPALTRSTDRKVAGVCAGLAEHLGWRVSTVRLGMVLSSLFFGAGILFYLWLWALVPEPGAPGGAEARPRQLLEDANRIWQRRGTKEVVIGAVLLIAALLFLVQLLGVNLQLGVVLPIAVIAVGAVLVWLQLDATRRATLLNSVLPEGSKRSSPFGLLRLLAGLVLVALGVIVLVTGGGGWDRVLPALVAAFAVLAGVGMVLTPWALRLWRDLQEERAARVRETERAEIAAHLHDSVLQTLALIQRKAGSEQDVLTLARAQERELRDWIYQDASRNPTNLVARLKAITAELEDTHGVPVELIAVGDAVMDDGVEALAQASREAILNAVRHAGTSVSVYLEATADVAEVFIRDRGPGFEISKVPADRLGVRESVIGRMQRHGGTAVINSSEDGTEVQLKLPLRAAEQEEKSA</sequence>
<dbReference type="PANTHER" id="PTHR24421">
    <property type="entry name" value="NITRATE/NITRITE SENSOR PROTEIN NARX-RELATED"/>
    <property type="match status" value="1"/>
</dbReference>
<feature type="transmembrane region" description="Helical" evidence="4">
    <location>
        <begin position="90"/>
        <end position="108"/>
    </location>
</feature>
<dbReference type="GO" id="GO:0016301">
    <property type="term" value="F:kinase activity"/>
    <property type="evidence" value="ECO:0007669"/>
    <property type="project" value="UniProtKB-KW"/>
</dbReference>
<keyword evidence="4" id="KW-1133">Transmembrane helix</keyword>
<gene>
    <name evidence="7" type="ORF">FHU41_001532</name>
</gene>
<keyword evidence="1" id="KW-0808">Transferase</keyword>
<feature type="domain" description="Phage shock protein PspC N-terminal" evidence="6">
    <location>
        <begin position="7"/>
        <end position="60"/>
    </location>
</feature>
<dbReference type="RefSeq" id="WP_179388960.1">
    <property type="nucleotide sequence ID" value="NZ_JACBYQ010000001.1"/>
</dbReference>
<evidence type="ECO:0000256" key="2">
    <source>
        <dbReference type="ARBA" id="ARBA00022777"/>
    </source>
</evidence>
<accession>A0A7Y9LTK0</accession>
<dbReference type="GO" id="GO:0000160">
    <property type="term" value="P:phosphorelay signal transduction system"/>
    <property type="evidence" value="ECO:0007669"/>
    <property type="project" value="UniProtKB-KW"/>
</dbReference>
<feature type="transmembrane region" description="Helical" evidence="4">
    <location>
        <begin position="114"/>
        <end position="134"/>
    </location>
</feature>
<reference evidence="7 8" key="1">
    <citation type="submission" date="2020-07" db="EMBL/GenBank/DDBJ databases">
        <title>Sequencing the genomes of 1000 actinobacteria strains.</title>
        <authorList>
            <person name="Klenk H.-P."/>
        </authorList>
    </citation>
    <scope>NUCLEOTIDE SEQUENCE [LARGE SCALE GENOMIC DNA]</scope>
    <source>
        <strain evidence="7 8">DSM 102047</strain>
    </source>
</reference>
<dbReference type="InterPro" id="IPR050482">
    <property type="entry name" value="Sensor_HK_TwoCompSys"/>
</dbReference>
<dbReference type="InterPro" id="IPR003594">
    <property type="entry name" value="HATPase_dom"/>
</dbReference>
<dbReference type="Pfam" id="PF04024">
    <property type="entry name" value="PspC"/>
    <property type="match status" value="1"/>
</dbReference>
<dbReference type="SUPFAM" id="SSF55874">
    <property type="entry name" value="ATPase domain of HSP90 chaperone/DNA topoisomerase II/histidine kinase"/>
    <property type="match status" value="1"/>
</dbReference>
<comment type="caution">
    <text evidence="7">The sequence shown here is derived from an EMBL/GenBank/DDBJ whole genome shotgun (WGS) entry which is preliminary data.</text>
</comment>
<keyword evidence="4" id="KW-0472">Membrane</keyword>
<feature type="transmembrane region" description="Helical" evidence="4">
    <location>
        <begin position="162"/>
        <end position="183"/>
    </location>
</feature>
<evidence type="ECO:0000256" key="4">
    <source>
        <dbReference type="SAM" id="Phobius"/>
    </source>
</evidence>
<evidence type="ECO:0000256" key="3">
    <source>
        <dbReference type="ARBA" id="ARBA00023012"/>
    </source>
</evidence>
<evidence type="ECO:0000313" key="8">
    <source>
        <dbReference type="Proteomes" id="UP000521748"/>
    </source>
</evidence>
<dbReference type="EMBL" id="JACBYQ010000001">
    <property type="protein sequence ID" value="NYE95311.1"/>
    <property type="molecule type" value="Genomic_DNA"/>
</dbReference>
<dbReference type="PANTHER" id="PTHR24421:SF61">
    <property type="entry name" value="OXYGEN SENSOR HISTIDINE KINASE NREB"/>
    <property type="match status" value="1"/>
</dbReference>
<feature type="transmembrane region" description="Helical" evidence="4">
    <location>
        <begin position="189"/>
        <end position="209"/>
    </location>
</feature>
<dbReference type="InterPro" id="IPR007168">
    <property type="entry name" value="Phageshock_PspC_N"/>
</dbReference>
<dbReference type="Gene3D" id="3.30.565.10">
    <property type="entry name" value="Histidine kinase-like ATPase, C-terminal domain"/>
    <property type="match status" value="1"/>
</dbReference>
<dbReference type="Proteomes" id="UP000521748">
    <property type="component" value="Unassembled WGS sequence"/>
</dbReference>
<keyword evidence="3" id="KW-0902">Two-component regulatory system</keyword>
<evidence type="ECO:0000313" key="7">
    <source>
        <dbReference type="EMBL" id="NYE95311.1"/>
    </source>
</evidence>
<dbReference type="InterPro" id="IPR036890">
    <property type="entry name" value="HATPase_C_sf"/>
</dbReference>
<dbReference type="AlphaFoldDB" id="A0A7Y9LTK0"/>
<name>A0A7Y9LTK0_9MICC</name>
<keyword evidence="2 7" id="KW-0418">Kinase</keyword>